<sequence length="313" mass="35614">MLTCPPREHGDTHSTTTLVFSSHTVEKADPKRVPEIPSPRPDFSIFFTEKKFFAGVMFSLQDVSNFPDALITSVSIYDDASISLAHAAGLVGLVQQSFHVRYGHLAHKNPNPAVYKGYNNRPIKWCISIDNFLHVLEKEEWSADEVEKVRLQFSDVLGTFSLAGGDEDEDEVSLPARKRLQEKRVAPSGVPDPKGRATKRSNLGALSVKMDKLTELVTHKLDQVQMERDVEFLHQQLQHRPDFKAAWDAHLERLETEERARLRRELISQCGAAWRADVEREFKQGLRAQQNQKNHLREQSNQAWVQALLSSLK</sequence>
<dbReference type="AlphaFoldDB" id="A0A6C0BPR7"/>
<accession>A0A6C0BPR7</accession>
<organism evidence="1">
    <name type="scientific">viral metagenome</name>
    <dbReference type="NCBI Taxonomy" id="1070528"/>
    <lineage>
        <taxon>unclassified sequences</taxon>
        <taxon>metagenomes</taxon>
        <taxon>organismal metagenomes</taxon>
    </lineage>
</organism>
<name>A0A6C0BPR7_9ZZZZ</name>
<reference evidence="1" key="1">
    <citation type="journal article" date="2020" name="Nature">
        <title>Giant virus diversity and host interactions through global metagenomics.</title>
        <authorList>
            <person name="Schulz F."/>
            <person name="Roux S."/>
            <person name="Paez-Espino D."/>
            <person name="Jungbluth S."/>
            <person name="Walsh D.A."/>
            <person name="Denef V.J."/>
            <person name="McMahon K.D."/>
            <person name="Konstantinidis K.T."/>
            <person name="Eloe-Fadrosh E.A."/>
            <person name="Kyrpides N.C."/>
            <person name="Woyke T."/>
        </authorList>
    </citation>
    <scope>NUCLEOTIDE SEQUENCE</scope>
    <source>
        <strain evidence="1">GVMAG-M-3300017989-17</strain>
    </source>
</reference>
<proteinExistence type="predicted"/>
<protein>
    <submittedName>
        <fullName evidence="1">Uncharacterized protein</fullName>
    </submittedName>
</protein>
<evidence type="ECO:0000313" key="1">
    <source>
        <dbReference type="EMBL" id="QHS93388.1"/>
    </source>
</evidence>
<dbReference type="EMBL" id="MN739203">
    <property type="protein sequence ID" value="QHS93388.1"/>
    <property type="molecule type" value="Genomic_DNA"/>
</dbReference>